<comment type="caution">
    <text evidence="2">The sequence shown here is derived from an EMBL/GenBank/DDBJ whole genome shotgun (WGS) entry which is preliminary data.</text>
</comment>
<protein>
    <submittedName>
        <fullName evidence="2">Uncharacterized protein</fullName>
    </submittedName>
</protein>
<evidence type="ECO:0000256" key="1">
    <source>
        <dbReference type="SAM" id="MobiDB-lite"/>
    </source>
</evidence>
<dbReference type="Proteomes" id="UP000824120">
    <property type="component" value="Chromosome 10"/>
</dbReference>
<gene>
    <name evidence="2" type="ORF">H5410_050740</name>
</gene>
<dbReference type="AlphaFoldDB" id="A0A9J5WWA5"/>
<dbReference type="EMBL" id="JACXVP010000010">
    <property type="protein sequence ID" value="KAG5580113.1"/>
    <property type="molecule type" value="Genomic_DNA"/>
</dbReference>
<keyword evidence="3" id="KW-1185">Reference proteome</keyword>
<name>A0A9J5WWA5_SOLCO</name>
<dbReference type="OrthoDB" id="1323123at2759"/>
<organism evidence="2 3">
    <name type="scientific">Solanum commersonii</name>
    <name type="common">Commerson's wild potato</name>
    <name type="synonym">Commerson's nightshade</name>
    <dbReference type="NCBI Taxonomy" id="4109"/>
    <lineage>
        <taxon>Eukaryota</taxon>
        <taxon>Viridiplantae</taxon>
        <taxon>Streptophyta</taxon>
        <taxon>Embryophyta</taxon>
        <taxon>Tracheophyta</taxon>
        <taxon>Spermatophyta</taxon>
        <taxon>Magnoliopsida</taxon>
        <taxon>eudicotyledons</taxon>
        <taxon>Gunneridae</taxon>
        <taxon>Pentapetalae</taxon>
        <taxon>asterids</taxon>
        <taxon>lamiids</taxon>
        <taxon>Solanales</taxon>
        <taxon>Solanaceae</taxon>
        <taxon>Solanoideae</taxon>
        <taxon>Solaneae</taxon>
        <taxon>Solanum</taxon>
    </lineage>
</organism>
<feature type="region of interest" description="Disordered" evidence="1">
    <location>
        <begin position="18"/>
        <end position="45"/>
    </location>
</feature>
<reference evidence="2 3" key="1">
    <citation type="submission" date="2020-09" db="EMBL/GenBank/DDBJ databases">
        <title>De no assembly of potato wild relative species, Solanum commersonii.</title>
        <authorList>
            <person name="Cho K."/>
        </authorList>
    </citation>
    <scope>NUCLEOTIDE SEQUENCE [LARGE SCALE GENOMIC DNA]</scope>
    <source>
        <strain evidence="2">LZ3.2</strain>
        <tissue evidence="2">Leaf</tissue>
    </source>
</reference>
<proteinExistence type="predicted"/>
<evidence type="ECO:0000313" key="3">
    <source>
        <dbReference type="Proteomes" id="UP000824120"/>
    </source>
</evidence>
<sequence>MAEIDNYQDTCADASDNVECSVGESDSEESSRDTSHDEDDPLSLPIGARDISSELYDLATWLDEVGSFPTNIYLRSTMTVYRDFRKILVEQKLYDEFKGTCFGHLRHIPNYFKFNE</sequence>
<accession>A0A9J5WWA5</accession>
<evidence type="ECO:0000313" key="2">
    <source>
        <dbReference type="EMBL" id="KAG5580113.1"/>
    </source>
</evidence>